<gene>
    <name evidence="1" type="ORF">JKP88DRAFT_245012</name>
</gene>
<protein>
    <submittedName>
        <fullName evidence="1">Uncharacterized protein</fullName>
    </submittedName>
</protein>
<reference evidence="1" key="1">
    <citation type="submission" date="2021-02" db="EMBL/GenBank/DDBJ databases">
        <title>First Annotated Genome of the Yellow-green Alga Tribonema minus.</title>
        <authorList>
            <person name="Mahan K.M."/>
        </authorList>
    </citation>
    <scope>NUCLEOTIDE SEQUENCE</scope>
    <source>
        <strain evidence="1">UTEX B ZZ1240</strain>
    </source>
</reference>
<sequence>MRNRRRADDGKCTFLVRRCRADDSKWGTRMRQCHDRDFTSAVATDRRDSVVYVAPSSQVWTRTLNLDPQATPTPGKLDELQIEPEVTSDKLMIGVASSDLPTDLVLFYLALLAANGVETWEAALRLDPASPCFEGVPSVLVMRLLSVIDRLQHDDVQALAREDVVRRICGIGQWAWSILPASVAGLFYAESIRSTDDAADKKD</sequence>
<accession>A0A836CG01</accession>
<organism evidence="1 2">
    <name type="scientific">Tribonema minus</name>
    <dbReference type="NCBI Taxonomy" id="303371"/>
    <lineage>
        <taxon>Eukaryota</taxon>
        <taxon>Sar</taxon>
        <taxon>Stramenopiles</taxon>
        <taxon>Ochrophyta</taxon>
        <taxon>PX clade</taxon>
        <taxon>Xanthophyceae</taxon>
        <taxon>Tribonematales</taxon>
        <taxon>Tribonemataceae</taxon>
        <taxon>Tribonema</taxon>
    </lineage>
</organism>
<dbReference type="EMBL" id="JAFCMP010000179">
    <property type="protein sequence ID" value="KAG5184149.1"/>
    <property type="molecule type" value="Genomic_DNA"/>
</dbReference>
<dbReference type="Proteomes" id="UP000664859">
    <property type="component" value="Unassembled WGS sequence"/>
</dbReference>
<keyword evidence="2" id="KW-1185">Reference proteome</keyword>
<name>A0A836CG01_9STRA</name>
<dbReference type="AlphaFoldDB" id="A0A836CG01"/>
<comment type="caution">
    <text evidence="1">The sequence shown here is derived from an EMBL/GenBank/DDBJ whole genome shotgun (WGS) entry which is preliminary data.</text>
</comment>
<evidence type="ECO:0000313" key="2">
    <source>
        <dbReference type="Proteomes" id="UP000664859"/>
    </source>
</evidence>
<proteinExistence type="predicted"/>
<evidence type="ECO:0000313" key="1">
    <source>
        <dbReference type="EMBL" id="KAG5184149.1"/>
    </source>
</evidence>